<accession>A0A835ITK0</accession>
<evidence type="ECO:0000313" key="2">
    <source>
        <dbReference type="Proteomes" id="UP000631114"/>
    </source>
</evidence>
<dbReference type="OrthoDB" id="285674at2759"/>
<dbReference type="Proteomes" id="UP000631114">
    <property type="component" value="Unassembled WGS sequence"/>
</dbReference>
<sequence>MVGGPTKGQAMVHHPISACKRIPNLVQIYLVGFYEECEFALYVSSVSNELRVPKKLIFIMLIFFLTFHVHVSPESKKSVWGIGGRSYHQINYYITMRNRDLCMRNRFRFNFFSVYSRQLVNENLFSTNVVFL</sequence>
<protein>
    <submittedName>
        <fullName evidence="1">Uncharacterized protein</fullName>
    </submittedName>
</protein>
<proteinExistence type="predicted"/>
<comment type="caution">
    <text evidence="1">The sequence shown here is derived from an EMBL/GenBank/DDBJ whole genome shotgun (WGS) entry which is preliminary data.</text>
</comment>
<organism evidence="1 2">
    <name type="scientific">Coptis chinensis</name>
    <dbReference type="NCBI Taxonomy" id="261450"/>
    <lineage>
        <taxon>Eukaryota</taxon>
        <taxon>Viridiplantae</taxon>
        <taxon>Streptophyta</taxon>
        <taxon>Embryophyta</taxon>
        <taxon>Tracheophyta</taxon>
        <taxon>Spermatophyta</taxon>
        <taxon>Magnoliopsida</taxon>
        <taxon>Ranunculales</taxon>
        <taxon>Ranunculaceae</taxon>
        <taxon>Coptidoideae</taxon>
        <taxon>Coptis</taxon>
    </lineage>
</organism>
<reference evidence="1 2" key="1">
    <citation type="submission" date="2020-10" db="EMBL/GenBank/DDBJ databases">
        <title>The Coptis chinensis genome and diversification of protoberbering-type alkaloids.</title>
        <authorList>
            <person name="Wang B."/>
            <person name="Shu S."/>
            <person name="Song C."/>
            <person name="Liu Y."/>
        </authorList>
    </citation>
    <scope>NUCLEOTIDE SEQUENCE [LARGE SCALE GENOMIC DNA]</scope>
    <source>
        <strain evidence="1">HL-2020</strain>
        <tissue evidence="1">Leaf</tissue>
    </source>
</reference>
<keyword evidence="2" id="KW-1185">Reference proteome</keyword>
<gene>
    <name evidence="1" type="ORF">IFM89_037725</name>
</gene>
<dbReference type="AlphaFoldDB" id="A0A835ITK0"/>
<name>A0A835ITK0_9MAGN</name>
<dbReference type="EMBL" id="JADFTS010000002">
    <property type="protein sequence ID" value="KAF9623144.1"/>
    <property type="molecule type" value="Genomic_DNA"/>
</dbReference>
<evidence type="ECO:0000313" key="1">
    <source>
        <dbReference type="EMBL" id="KAF9623144.1"/>
    </source>
</evidence>